<evidence type="ECO:0000313" key="2">
    <source>
        <dbReference type="Proteomes" id="UP000692954"/>
    </source>
</evidence>
<gene>
    <name evidence="1" type="ORF">PSON_ATCC_30995.1.T1550098</name>
</gene>
<dbReference type="AlphaFoldDB" id="A0A8S1RDE9"/>
<accession>A0A8S1RDE9</accession>
<keyword evidence="2" id="KW-1185">Reference proteome</keyword>
<dbReference type="EMBL" id="CAJJDN010000155">
    <property type="protein sequence ID" value="CAD8125020.1"/>
    <property type="molecule type" value="Genomic_DNA"/>
</dbReference>
<comment type="caution">
    <text evidence="1">The sequence shown here is derived from an EMBL/GenBank/DDBJ whole genome shotgun (WGS) entry which is preliminary data.</text>
</comment>
<dbReference type="Proteomes" id="UP000692954">
    <property type="component" value="Unassembled WGS sequence"/>
</dbReference>
<evidence type="ECO:0000313" key="1">
    <source>
        <dbReference type="EMBL" id="CAD8125020.1"/>
    </source>
</evidence>
<proteinExistence type="predicted"/>
<sequence length="121" mass="15120">MLQLQLSQLQLQIYQFNMLIKLDNFYNYPTIYNHQHHHLYINQENKNNNHYDQDRKHLNIHQIQCINEVPKVLMMWVSKYISQFNCCYYLQNKQLQEFWSILQQPHNYYHQLYIMDTKSVH</sequence>
<organism evidence="1 2">
    <name type="scientific">Paramecium sonneborni</name>
    <dbReference type="NCBI Taxonomy" id="65129"/>
    <lineage>
        <taxon>Eukaryota</taxon>
        <taxon>Sar</taxon>
        <taxon>Alveolata</taxon>
        <taxon>Ciliophora</taxon>
        <taxon>Intramacronucleata</taxon>
        <taxon>Oligohymenophorea</taxon>
        <taxon>Peniculida</taxon>
        <taxon>Parameciidae</taxon>
        <taxon>Paramecium</taxon>
    </lineage>
</organism>
<name>A0A8S1RDE9_9CILI</name>
<protein>
    <submittedName>
        <fullName evidence="1">Uncharacterized protein</fullName>
    </submittedName>
</protein>
<reference evidence="1" key="1">
    <citation type="submission" date="2021-01" db="EMBL/GenBank/DDBJ databases">
        <authorList>
            <consortium name="Genoscope - CEA"/>
            <person name="William W."/>
        </authorList>
    </citation>
    <scope>NUCLEOTIDE SEQUENCE</scope>
</reference>